<gene>
    <name evidence="3" type="ORF">CLV92_106140</name>
</gene>
<dbReference type="PROSITE" id="PS50887">
    <property type="entry name" value="GGDEF"/>
    <property type="match status" value="1"/>
</dbReference>
<dbReference type="GO" id="GO:0043709">
    <property type="term" value="P:cell adhesion involved in single-species biofilm formation"/>
    <property type="evidence" value="ECO:0007669"/>
    <property type="project" value="TreeGrafter"/>
</dbReference>
<dbReference type="InterPro" id="IPR000160">
    <property type="entry name" value="GGDEF_dom"/>
</dbReference>
<sequence>MTFSRWLGSQEGPPRSPLLASLALVGTLLAMGALVVTADHRVATALVKQDAALGLDAAFTRAQISVANEAIAVRDYRVEPSPVNAQRLTRTLRTATEDLATALVLAEQYGAQDSEVLSHQQQHFADRARDFLLLAEADSPSASRIADVELVPTHRVLSVRLEAFAAGYQVDAQQRLTELRRVHDLSRTVQSIGGLVTGFIVAVVLRMLLRFSRRVHAEARSHERASLHDPLTGLLNRAGFRRSLEEPRAGGAGVALIDLDAFKAVNDTHGHAAGDAVLVAVSDLLRRRVRSCDAVARLGGDEFAVLLPGMACREDAGRWAESLAADLRFELHLDSDTVPGGASVQVGGSVGVAVATGPEDPDGLLNRADRAMYRAKGRFDKTGCPGWALDVGHAPGAAAAPCPAAVPPAAVPLTPSH</sequence>
<dbReference type="PANTHER" id="PTHR45138">
    <property type="entry name" value="REGULATORY COMPONENTS OF SENSORY TRANSDUCTION SYSTEM"/>
    <property type="match status" value="1"/>
</dbReference>
<organism evidence="3 4">
    <name type="scientific">Kineococcus xinjiangensis</name>
    <dbReference type="NCBI Taxonomy" id="512762"/>
    <lineage>
        <taxon>Bacteria</taxon>
        <taxon>Bacillati</taxon>
        <taxon>Actinomycetota</taxon>
        <taxon>Actinomycetes</taxon>
        <taxon>Kineosporiales</taxon>
        <taxon>Kineosporiaceae</taxon>
        <taxon>Kineococcus</taxon>
    </lineage>
</organism>
<proteinExistence type="predicted"/>
<keyword evidence="1" id="KW-0472">Membrane</keyword>
<evidence type="ECO:0000313" key="4">
    <source>
        <dbReference type="Proteomes" id="UP000239485"/>
    </source>
</evidence>
<evidence type="ECO:0000313" key="3">
    <source>
        <dbReference type="EMBL" id="PPK95319.1"/>
    </source>
</evidence>
<dbReference type="SMART" id="SM00267">
    <property type="entry name" value="GGDEF"/>
    <property type="match status" value="1"/>
</dbReference>
<keyword evidence="1" id="KW-0812">Transmembrane</keyword>
<dbReference type="GO" id="GO:0005886">
    <property type="term" value="C:plasma membrane"/>
    <property type="evidence" value="ECO:0007669"/>
    <property type="project" value="TreeGrafter"/>
</dbReference>
<reference evidence="3 4" key="1">
    <citation type="submission" date="2018-02" db="EMBL/GenBank/DDBJ databases">
        <title>Genomic Encyclopedia of Archaeal and Bacterial Type Strains, Phase II (KMG-II): from individual species to whole genera.</title>
        <authorList>
            <person name="Goeker M."/>
        </authorList>
    </citation>
    <scope>NUCLEOTIDE SEQUENCE [LARGE SCALE GENOMIC DNA]</scope>
    <source>
        <strain evidence="3 4">DSM 22857</strain>
    </source>
</reference>
<dbReference type="InterPro" id="IPR029787">
    <property type="entry name" value="Nucleotide_cyclase"/>
</dbReference>
<evidence type="ECO:0000256" key="1">
    <source>
        <dbReference type="SAM" id="Phobius"/>
    </source>
</evidence>
<keyword evidence="1" id="KW-1133">Transmembrane helix</keyword>
<feature type="domain" description="GGDEF" evidence="2">
    <location>
        <begin position="250"/>
        <end position="392"/>
    </location>
</feature>
<feature type="transmembrane region" description="Helical" evidence="1">
    <location>
        <begin position="189"/>
        <end position="209"/>
    </location>
</feature>
<accession>A0A2S6IM73</accession>
<dbReference type="CDD" id="cd01949">
    <property type="entry name" value="GGDEF"/>
    <property type="match status" value="1"/>
</dbReference>
<dbReference type="InterPro" id="IPR050469">
    <property type="entry name" value="Diguanylate_Cyclase"/>
</dbReference>
<dbReference type="EMBL" id="PTJD01000006">
    <property type="protein sequence ID" value="PPK95319.1"/>
    <property type="molecule type" value="Genomic_DNA"/>
</dbReference>
<dbReference type="Gene3D" id="3.30.70.270">
    <property type="match status" value="1"/>
</dbReference>
<dbReference type="GO" id="GO:0052621">
    <property type="term" value="F:diguanylate cyclase activity"/>
    <property type="evidence" value="ECO:0007669"/>
    <property type="project" value="TreeGrafter"/>
</dbReference>
<dbReference type="InterPro" id="IPR043128">
    <property type="entry name" value="Rev_trsase/Diguanyl_cyclase"/>
</dbReference>
<dbReference type="NCBIfam" id="TIGR00254">
    <property type="entry name" value="GGDEF"/>
    <property type="match status" value="1"/>
</dbReference>
<keyword evidence="4" id="KW-1185">Reference proteome</keyword>
<dbReference type="RefSeq" id="WP_158257191.1">
    <property type="nucleotide sequence ID" value="NZ_PTJD01000006.1"/>
</dbReference>
<comment type="caution">
    <text evidence="3">The sequence shown here is derived from an EMBL/GenBank/DDBJ whole genome shotgun (WGS) entry which is preliminary data.</text>
</comment>
<protein>
    <submittedName>
        <fullName evidence="3">Diguanylate cyclase (GGDEF)-like protein</fullName>
    </submittedName>
</protein>
<dbReference type="AlphaFoldDB" id="A0A2S6IM73"/>
<dbReference type="SUPFAM" id="SSF55073">
    <property type="entry name" value="Nucleotide cyclase"/>
    <property type="match status" value="1"/>
</dbReference>
<dbReference type="Pfam" id="PF00990">
    <property type="entry name" value="GGDEF"/>
    <property type="match status" value="1"/>
</dbReference>
<dbReference type="OrthoDB" id="23692at2"/>
<dbReference type="Proteomes" id="UP000239485">
    <property type="component" value="Unassembled WGS sequence"/>
</dbReference>
<dbReference type="PANTHER" id="PTHR45138:SF9">
    <property type="entry name" value="DIGUANYLATE CYCLASE DGCM-RELATED"/>
    <property type="match status" value="1"/>
</dbReference>
<name>A0A2S6IM73_9ACTN</name>
<evidence type="ECO:0000259" key="2">
    <source>
        <dbReference type="PROSITE" id="PS50887"/>
    </source>
</evidence>
<dbReference type="GO" id="GO:1902201">
    <property type="term" value="P:negative regulation of bacterial-type flagellum-dependent cell motility"/>
    <property type="evidence" value="ECO:0007669"/>
    <property type="project" value="TreeGrafter"/>
</dbReference>